<dbReference type="AlphaFoldDB" id="A0A8K0UY79"/>
<proteinExistence type="predicted"/>
<keyword evidence="3" id="KW-1185">Reference proteome</keyword>
<feature type="compositionally biased region" description="Basic and acidic residues" evidence="1">
    <location>
        <begin position="68"/>
        <end position="80"/>
    </location>
</feature>
<feature type="compositionally biased region" description="Basic and acidic residues" evidence="1">
    <location>
        <begin position="639"/>
        <end position="662"/>
    </location>
</feature>
<gene>
    <name evidence="2" type="ORF">BXZ70DRAFT_1037024</name>
</gene>
<feature type="region of interest" description="Disordered" evidence="1">
    <location>
        <begin position="487"/>
        <end position="518"/>
    </location>
</feature>
<feature type="region of interest" description="Disordered" evidence="1">
    <location>
        <begin position="311"/>
        <end position="357"/>
    </location>
</feature>
<dbReference type="Proteomes" id="UP000813824">
    <property type="component" value="Unassembled WGS sequence"/>
</dbReference>
<feature type="region of interest" description="Disordered" evidence="1">
    <location>
        <begin position="639"/>
        <end position="895"/>
    </location>
</feature>
<feature type="region of interest" description="Disordered" evidence="1">
    <location>
        <begin position="40"/>
        <end position="102"/>
    </location>
</feature>
<evidence type="ECO:0000313" key="3">
    <source>
        <dbReference type="Proteomes" id="UP000813824"/>
    </source>
</evidence>
<feature type="compositionally biased region" description="Polar residues" evidence="1">
    <location>
        <begin position="569"/>
        <end position="578"/>
    </location>
</feature>
<feature type="compositionally biased region" description="Basic residues" evidence="1">
    <location>
        <begin position="663"/>
        <end position="674"/>
    </location>
</feature>
<reference evidence="2" key="1">
    <citation type="journal article" date="2021" name="New Phytol.">
        <title>Evolutionary innovations through gain and loss of genes in the ectomycorrhizal Boletales.</title>
        <authorList>
            <person name="Wu G."/>
            <person name="Miyauchi S."/>
            <person name="Morin E."/>
            <person name="Kuo A."/>
            <person name="Drula E."/>
            <person name="Varga T."/>
            <person name="Kohler A."/>
            <person name="Feng B."/>
            <person name="Cao Y."/>
            <person name="Lipzen A."/>
            <person name="Daum C."/>
            <person name="Hundley H."/>
            <person name="Pangilinan J."/>
            <person name="Johnson J."/>
            <person name="Barry K."/>
            <person name="LaButti K."/>
            <person name="Ng V."/>
            <person name="Ahrendt S."/>
            <person name="Min B."/>
            <person name="Choi I.G."/>
            <person name="Park H."/>
            <person name="Plett J.M."/>
            <person name="Magnuson J."/>
            <person name="Spatafora J.W."/>
            <person name="Nagy L.G."/>
            <person name="Henrissat B."/>
            <person name="Grigoriev I.V."/>
            <person name="Yang Z.L."/>
            <person name="Xu J."/>
            <person name="Martin F.M."/>
        </authorList>
    </citation>
    <scope>NUCLEOTIDE SEQUENCE</scope>
    <source>
        <strain evidence="2">KKN 215</strain>
    </source>
</reference>
<accession>A0A8K0UY79</accession>
<evidence type="ECO:0000256" key="1">
    <source>
        <dbReference type="SAM" id="MobiDB-lite"/>
    </source>
</evidence>
<comment type="caution">
    <text evidence="2">The sequence shown here is derived from an EMBL/GenBank/DDBJ whole genome shotgun (WGS) entry which is preliminary data.</text>
</comment>
<dbReference type="OrthoDB" id="2564267at2759"/>
<dbReference type="EMBL" id="JAEVFJ010000003">
    <property type="protein sequence ID" value="KAH8105964.1"/>
    <property type="molecule type" value="Genomic_DNA"/>
</dbReference>
<feature type="region of interest" description="Disordered" evidence="1">
    <location>
        <begin position="536"/>
        <end position="596"/>
    </location>
</feature>
<protein>
    <submittedName>
        <fullName evidence="2">Uncharacterized protein</fullName>
    </submittedName>
</protein>
<feature type="compositionally biased region" description="Basic and acidic residues" evidence="1">
    <location>
        <begin position="317"/>
        <end position="328"/>
    </location>
</feature>
<sequence length="983" mass="107016">MAAFSRLQLAAALIEYDNDDENPDAPRVSAHDSAIFAHLRRNNPRPPAASRNSDYLGVILPTETGSEGGRDSNPDGKSRLSVDPLQNPFGRDSTYGDLESKEEELEVDLASWGLDALMPKDKPSKRNKSKAALPNPHTQTVPSGRGDNRRRLDGRSASLGNMDMFGEGGAFLEAESSVVSRPLGSRRHSIGDPLDFAGMEPPPPLGTRQRRTSEHIAIDNLAATPPLHSVPFPTAPSVRSNSPYPGDVLNSRPTHLRTTSTASMGSRMLQELEAPNPFEVRPPSPGRASRFDPKAARARTLSQGTQGTIALANFDDNDPRNSRLDPQGRTRTVSGGTLGTQMMLGDDDAPTSMYDGRSGRERLYSRAELMRPKVLVMPSPLQSASSPVPPQASPSLSREGFAISSDGRPLPPGARTVGRRTGSTFSLLDPPEGMETPVASNSFTPNPRMSLSMSQLIFRNTLMVDGSRDVAYADIDSKLKRATQDGEQILPEPEAPEPVPTVVVDGPSPDRGRAPGKLLGRSLIDDLEARKAYMKSKQRTFTGDSRPSMMARPNLQRSSTLIDPESLKQRPQSKTLNTLGADLQRRNSKGKPLINFDEEIPGARNTLLGASSPRAGSGGNARSVFGVDTLWERELLKLREIEEREKTEEEARKQREAEEEAKRGRKKGKGKRRGKDQSNNPEAALQADESRRSIADPLPPVLPDIQKASTPRRPPPPPEDDESDDTASDRSEAVQHHTGAARHAEDWYAGSSDEEQGPRRTTGRGLRYPNKQQSPPELPRPVDDSDSEEDLPLVATIGRAVERAQARSQLLPDSDSDEEKPLSVLLDSGKFKSPSASIGAGSNYFTSPRPQHNDDSEDEDDQPLGLRASRILPSSSGLQGGDDEDEDDKPLAFHPDQLRRTQYVAMAQQQQLMMQAAQAQMHQSMIFGAPSMMGSGFFPPPMAHPMMMAPQAPLAAPPLNDAVKFGRVDKWRHDVAVEGLPPS</sequence>
<evidence type="ECO:0000313" key="2">
    <source>
        <dbReference type="EMBL" id="KAH8105964.1"/>
    </source>
</evidence>
<feature type="region of interest" description="Disordered" evidence="1">
    <location>
        <begin position="117"/>
        <end position="161"/>
    </location>
</feature>
<feature type="region of interest" description="Disordered" evidence="1">
    <location>
        <begin position="379"/>
        <end position="446"/>
    </location>
</feature>
<name>A0A8K0UY79_9AGAR</name>
<organism evidence="2 3">
    <name type="scientific">Cristinia sonorae</name>
    <dbReference type="NCBI Taxonomy" id="1940300"/>
    <lineage>
        <taxon>Eukaryota</taxon>
        <taxon>Fungi</taxon>
        <taxon>Dikarya</taxon>
        <taxon>Basidiomycota</taxon>
        <taxon>Agaricomycotina</taxon>
        <taxon>Agaricomycetes</taxon>
        <taxon>Agaricomycetidae</taxon>
        <taxon>Agaricales</taxon>
        <taxon>Pleurotineae</taxon>
        <taxon>Stephanosporaceae</taxon>
        <taxon>Cristinia</taxon>
    </lineage>
</organism>